<reference evidence="2" key="2">
    <citation type="submission" date="2013-04" db="EMBL/GenBank/DDBJ databases">
        <title>Genomic mechanisms accounting for the adaptation to parasitism in nematode-trapping fungi.</title>
        <authorList>
            <person name="Ahren D.G."/>
        </authorList>
    </citation>
    <scope>NUCLEOTIDE SEQUENCE [LARGE SCALE GENOMIC DNA]</scope>
    <source>
        <strain evidence="2">CBS 200.50</strain>
    </source>
</reference>
<evidence type="ECO:0000313" key="2">
    <source>
        <dbReference type="Proteomes" id="UP000015100"/>
    </source>
</evidence>
<evidence type="ECO:0000313" key="1">
    <source>
        <dbReference type="EMBL" id="EPS44490.1"/>
    </source>
</evidence>
<protein>
    <submittedName>
        <fullName evidence="1">Uncharacterized protein</fullName>
    </submittedName>
</protein>
<organism evidence="1 2">
    <name type="scientific">Dactylellina haptotyla (strain CBS 200.50)</name>
    <name type="common">Nematode-trapping fungus</name>
    <name type="synonym">Monacrosporium haptotylum</name>
    <dbReference type="NCBI Taxonomy" id="1284197"/>
    <lineage>
        <taxon>Eukaryota</taxon>
        <taxon>Fungi</taxon>
        <taxon>Dikarya</taxon>
        <taxon>Ascomycota</taxon>
        <taxon>Pezizomycotina</taxon>
        <taxon>Orbiliomycetes</taxon>
        <taxon>Orbiliales</taxon>
        <taxon>Orbiliaceae</taxon>
        <taxon>Dactylellina</taxon>
    </lineage>
</organism>
<dbReference type="HOGENOM" id="CLU_1677824_0_0_1"/>
<name>S8ANG5_DACHA</name>
<dbReference type="EMBL" id="AQGS01000045">
    <property type="protein sequence ID" value="EPS44490.1"/>
    <property type="molecule type" value="Genomic_DNA"/>
</dbReference>
<proteinExistence type="predicted"/>
<comment type="caution">
    <text evidence="1">The sequence shown here is derived from an EMBL/GenBank/DDBJ whole genome shotgun (WGS) entry which is preliminary data.</text>
</comment>
<keyword evidence="2" id="KW-1185">Reference proteome</keyword>
<dbReference type="AlphaFoldDB" id="S8ANG5"/>
<gene>
    <name evidence="1" type="ORF">H072_1534</name>
</gene>
<dbReference type="Proteomes" id="UP000015100">
    <property type="component" value="Unassembled WGS sequence"/>
</dbReference>
<reference evidence="1 2" key="1">
    <citation type="journal article" date="2013" name="PLoS Genet.">
        <title>Genomic mechanisms accounting for the adaptation to parasitism in nematode-trapping fungi.</title>
        <authorList>
            <person name="Meerupati T."/>
            <person name="Andersson K.M."/>
            <person name="Friman E."/>
            <person name="Kumar D."/>
            <person name="Tunlid A."/>
            <person name="Ahren D."/>
        </authorList>
    </citation>
    <scope>NUCLEOTIDE SEQUENCE [LARGE SCALE GENOMIC DNA]</scope>
    <source>
        <strain evidence="1 2">CBS 200.50</strain>
    </source>
</reference>
<dbReference type="OrthoDB" id="5270979at2759"/>
<accession>S8ANG5</accession>
<sequence length="157" mass="17734">MSWYSTSMGSVPTQLVASVAPSSNPPALVSSFDINQDTLQDDQVAAALYQWILETTGKDQRLLHLIVHSKAAALWKQRDTTIYHMYWRDGYICLYFQDFNKAVEFRTEDEMWEEVLRDADEGALWAECVALHARDVVGFAYLQLGSAIRLGLVSLGL</sequence>